<dbReference type="InterPro" id="IPR037110">
    <property type="entry name" value="Betagal_dom2_sf"/>
</dbReference>
<dbReference type="SUPFAM" id="SSF51011">
    <property type="entry name" value="Glycosyl hydrolase domain"/>
    <property type="match status" value="1"/>
</dbReference>
<comment type="similarity">
    <text evidence="1 2">Belongs to the glycosyl hydrolase 35 family.</text>
</comment>
<protein>
    <submittedName>
        <fullName evidence="5">Glycosyl hydrolase family 35</fullName>
    </submittedName>
</protein>
<sequence>MKNYQINLKKELNSIYPTLEHLQGVNPNGEHISFTNHYMMKDEQPFFGICGEFHFSRYDFHKWEDEIIKMKMAGINIIPTYIIWNHHEEIKGQFRWDGSFNIRYFVELCKKHQVEVILRIGPFVHGEARNGGLPDWLYGEPCNVRSNDERYLFYVKRYYQEIGNQVRGLFYKDGGSIIGVQLDNEYCHAGAPWEMTTGTSNEWINNGSYDTSVEEHHHHIEILKEFAIEAGMIAPIYTGTGWGGAQASPDTVLPLWGGYAFWPWIFYDESIKEHPVTPEFIYRNYRKPTYNFEPTYDPTTVPFACCEMGGGMTVFYKYRFQLPYHSVEAMANIKVAGGCNFVGYYVFHGGSNPLGLKTPYLNENATPKISYDYQAAIGEFGQVRESYARLKRLHYFFNSFQKEFCPTQTILPEGAEDILPTDVEQLRYAVRIDKNKGFIFINNYQDHLVSPDKNDFNLTLSLSDETLTIPKKNNLSLASEESCILPFNLTLAGLTLKYATTQLITKFAKDDVENYFFFMPQGMKPEYCFVNDSISNIEISQGTIIKENNKLFIEPISTDLSKLVITTVSGKIINIYTLTNYQSLNFWKFEVAGDTKVLLSENPILVDNDNIRVEANTNAIIIQTIDGLTDDLMRNICKIDETDLLKTYKFTKSAKSIPFTTEKIGKGKVLLHIDYANMRDLKEAILKIDYQGDIGYAFVNNELVADNFNNGASWEIGLDNIYRKIPNGDIYISISPLKENQVIKSDSPMAARSEETSNEIVSIDKISIEAIYEFIL</sequence>
<name>A0A412CHD1_9FIRM</name>
<feature type="domain" description="Beta-galactosidase" evidence="4">
    <location>
        <begin position="434"/>
        <end position="579"/>
    </location>
</feature>
<accession>A0A412CHD1</accession>
<dbReference type="Gene3D" id="3.20.20.80">
    <property type="entry name" value="Glycosidases"/>
    <property type="match status" value="1"/>
</dbReference>
<evidence type="ECO:0000256" key="1">
    <source>
        <dbReference type="ARBA" id="ARBA00009809"/>
    </source>
</evidence>
<evidence type="ECO:0000256" key="2">
    <source>
        <dbReference type="RuleBase" id="RU003679"/>
    </source>
</evidence>
<dbReference type="RefSeq" id="WP_118035431.1">
    <property type="nucleotide sequence ID" value="NZ_QRTP01000002.1"/>
</dbReference>
<dbReference type="GO" id="GO:0005975">
    <property type="term" value="P:carbohydrate metabolic process"/>
    <property type="evidence" value="ECO:0007669"/>
    <property type="project" value="InterPro"/>
</dbReference>
<dbReference type="PRINTS" id="PR00742">
    <property type="entry name" value="GLHYDRLASE35"/>
</dbReference>
<dbReference type="InterPro" id="IPR018954">
    <property type="entry name" value="Betagal_dom2"/>
</dbReference>
<comment type="caution">
    <text evidence="5">The sequence shown here is derived from an EMBL/GenBank/DDBJ whole genome shotgun (WGS) entry which is preliminary data.</text>
</comment>
<evidence type="ECO:0000313" key="5">
    <source>
        <dbReference type="EMBL" id="RGQ86514.1"/>
    </source>
</evidence>
<proteinExistence type="inferred from homology"/>
<dbReference type="SUPFAM" id="SSF51445">
    <property type="entry name" value="(Trans)glycosidases"/>
    <property type="match status" value="1"/>
</dbReference>
<evidence type="ECO:0000259" key="3">
    <source>
        <dbReference type="Pfam" id="PF01301"/>
    </source>
</evidence>
<feature type="domain" description="Glycoside hydrolase 35 catalytic" evidence="3">
    <location>
        <begin position="290"/>
        <end position="394"/>
    </location>
</feature>
<feature type="domain" description="Glycoside hydrolase 35 catalytic" evidence="3">
    <location>
        <begin position="39"/>
        <end position="190"/>
    </location>
</feature>
<dbReference type="Gene3D" id="2.102.20.10">
    <property type="entry name" value="Beta-galactosidase, domain 2"/>
    <property type="match status" value="1"/>
</dbReference>
<dbReference type="Pfam" id="PF10435">
    <property type="entry name" value="BetaGal_dom2"/>
    <property type="match status" value="1"/>
</dbReference>
<dbReference type="InterPro" id="IPR017853">
    <property type="entry name" value="GH"/>
</dbReference>
<dbReference type="PANTHER" id="PTHR23421">
    <property type="entry name" value="BETA-GALACTOSIDASE RELATED"/>
    <property type="match status" value="1"/>
</dbReference>
<evidence type="ECO:0000313" key="6">
    <source>
        <dbReference type="Proteomes" id="UP000286147"/>
    </source>
</evidence>
<dbReference type="GO" id="GO:0004553">
    <property type="term" value="F:hydrolase activity, hydrolyzing O-glycosyl compounds"/>
    <property type="evidence" value="ECO:0007669"/>
    <property type="project" value="InterPro"/>
</dbReference>
<dbReference type="AlphaFoldDB" id="A0A412CHD1"/>
<gene>
    <name evidence="5" type="ORF">DWY77_01070</name>
</gene>
<dbReference type="Pfam" id="PF01301">
    <property type="entry name" value="Glyco_hydro_35"/>
    <property type="match status" value="2"/>
</dbReference>
<organism evidence="5 6">
    <name type="scientific">Megamonas rupellensis</name>
    <dbReference type="NCBI Taxonomy" id="491921"/>
    <lineage>
        <taxon>Bacteria</taxon>
        <taxon>Bacillati</taxon>
        <taxon>Bacillota</taxon>
        <taxon>Negativicutes</taxon>
        <taxon>Selenomonadales</taxon>
        <taxon>Selenomonadaceae</taxon>
        <taxon>Megamonas</taxon>
    </lineage>
</organism>
<dbReference type="InterPro" id="IPR031330">
    <property type="entry name" value="Gly_Hdrlase_35_cat"/>
</dbReference>
<dbReference type="EMBL" id="QRTP01000002">
    <property type="protein sequence ID" value="RGQ86514.1"/>
    <property type="molecule type" value="Genomic_DNA"/>
</dbReference>
<evidence type="ECO:0000259" key="4">
    <source>
        <dbReference type="Pfam" id="PF10435"/>
    </source>
</evidence>
<keyword evidence="5" id="KW-0378">Hydrolase</keyword>
<dbReference type="InterPro" id="IPR001944">
    <property type="entry name" value="Glycoside_Hdrlase_35"/>
</dbReference>
<reference evidence="5 6" key="1">
    <citation type="submission" date="2018-08" db="EMBL/GenBank/DDBJ databases">
        <title>A genome reference for cultivated species of the human gut microbiota.</title>
        <authorList>
            <person name="Zou Y."/>
            <person name="Xue W."/>
            <person name="Luo G."/>
        </authorList>
    </citation>
    <scope>NUCLEOTIDE SEQUENCE [LARGE SCALE GENOMIC DNA]</scope>
    <source>
        <strain evidence="5 6">AF27-12</strain>
    </source>
</reference>
<dbReference type="Proteomes" id="UP000286147">
    <property type="component" value="Unassembled WGS sequence"/>
</dbReference>